<gene>
    <name evidence="5" type="ORF">ICJ83_03590</name>
</gene>
<sequence>MVKKILWYPFYFLIHYLPNNIINKIPFYFIRHFYYRYVVGIELGKGSSIHMNVTINKRKIKIGLNSAINRGCYLDGRGGLDIGDNVSISPGVQLITATHDVNSPDFKYITKEIKIEKHVWIGTNAIIMPGITLGEGVVVAAGAVVTKSVEPYHIVGGVPAKVISKRNKSLNYNCRWLPPFD</sequence>
<evidence type="ECO:0000256" key="4">
    <source>
        <dbReference type="ARBA" id="ARBA00023315"/>
    </source>
</evidence>
<evidence type="ECO:0000313" key="5">
    <source>
        <dbReference type="EMBL" id="MBD0831208.1"/>
    </source>
</evidence>
<comment type="similarity">
    <text evidence="1">Belongs to the transferase hexapeptide repeat family.</text>
</comment>
<dbReference type="InterPro" id="IPR018357">
    <property type="entry name" value="Hexapep_transf_CS"/>
</dbReference>
<dbReference type="PROSITE" id="PS00101">
    <property type="entry name" value="HEXAPEP_TRANSFERASES"/>
    <property type="match status" value="1"/>
</dbReference>
<dbReference type="Proteomes" id="UP000600588">
    <property type="component" value="Unassembled WGS sequence"/>
</dbReference>
<evidence type="ECO:0000256" key="2">
    <source>
        <dbReference type="ARBA" id="ARBA00022679"/>
    </source>
</evidence>
<dbReference type="InterPro" id="IPR011004">
    <property type="entry name" value="Trimer_LpxA-like_sf"/>
</dbReference>
<comment type="caution">
    <text evidence="5">The sequence shown here is derived from an EMBL/GenBank/DDBJ whole genome shotgun (WGS) entry which is preliminary data.</text>
</comment>
<dbReference type="PANTHER" id="PTHR23416:SF23">
    <property type="entry name" value="ACETYLTRANSFERASE C18B11.09C-RELATED"/>
    <property type="match status" value="1"/>
</dbReference>
<dbReference type="PANTHER" id="PTHR23416">
    <property type="entry name" value="SIALIC ACID SYNTHASE-RELATED"/>
    <property type="match status" value="1"/>
</dbReference>
<dbReference type="GO" id="GO:0005829">
    <property type="term" value="C:cytosol"/>
    <property type="evidence" value="ECO:0007669"/>
    <property type="project" value="TreeGrafter"/>
</dbReference>
<accession>A0A8J6U6Z0</accession>
<dbReference type="GO" id="GO:0008374">
    <property type="term" value="F:O-acyltransferase activity"/>
    <property type="evidence" value="ECO:0007669"/>
    <property type="project" value="TreeGrafter"/>
</dbReference>
<name>A0A8J6U6Z0_9FLAO</name>
<dbReference type="SUPFAM" id="SSF51161">
    <property type="entry name" value="Trimeric LpxA-like enzymes"/>
    <property type="match status" value="1"/>
</dbReference>
<reference evidence="5 6" key="1">
    <citation type="submission" date="2020-09" db="EMBL/GenBank/DDBJ databases">
        <title>TT11 complete genome.</title>
        <authorList>
            <person name="Wu Z."/>
        </authorList>
    </citation>
    <scope>NUCLEOTIDE SEQUENCE [LARGE SCALE GENOMIC DNA]</scope>
    <source>
        <strain evidence="5 6">TT11</strain>
    </source>
</reference>
<keyword evidence="6" id="KW-1185">Reference proteome</keyword>
<dbReference type="InterPro" id="IPR001451">
    <property type="entry name" value="Hexapep"/>
</dbReference>
<keyword evidence="3" id="KW-0677">Repeat</keyword>
<dbReference type="InterPro" id="IPR051159">
    <property type="entry name" value="Hexapeptide_acetyltransf"/>
</dbReference>
<dbReference type="Gene3D" id="2.160.10.10">
    <property type="entry name" value="Hexapeptide repeat proteins"/>
    <property type="match status" value="1"/>
</dbReference>
<dbReference type="EMBL" id="JACVXB010000001">
    <property type="protein sequence ID" value="MBD0831208.1"/>
    <property type="molecule type" value="Genomic_DNA"/>
</dbReference>
<keyword evidence="4 5" id="KW-0012">Acyltransferase</keyword>
<evidence type="ECO:0000313" key="6">
    <source>
        <dbReference type="Proteomes" id="UP000600588"/>
    </source>
</evidence>
<dbReference type="CDD" id="cd04647">
    <property type="entry name" value="LbH_MAT_like"/>
    <property type="match status" value="1"/>
</dbReference>
<proteinExistence type="inferred from homology"/>
<evidence type="ECO:0000256" key="1">
    <source>
        <dbReference type="ARBA" id="ARBA00007274"/>
    </source>
</evidence>
<protein>
    <submittedName>
        <fullName evidence="5">Acyltransferase</fullName>
    </submittedName>
</protein>
<evidence type="ECO:0000256" key="3">
    <source>
        <dbReference type="ARBA" id="ARBA00022737"/>
    </source>
</evidence>
<dbReference type="Pfam" id="PF14602">
    <property type="entry name" value="Hexapep_2"/>
    <property type="match status" value="2"/>
</dbReference>
<organism evidence="5 6">
    <name type="scientific">Aestuariibaculum sediminum</name>
    <dbReference type="NCBI Taxonomy" id="2770637"/>
    <lineage>
        <taxon>Bacteria</taxon>
        <taxon>Pseudomonadati</taxon>
        <taxon>Bacteroidota</taxon>
        <taxon>Flavobacteriia</taxon>
        <taxon>Flavobacteriales</taxon>
        <taxon>Flavobacteriaceae</taxon>
    </lineage>
</organism>
<keyword evidence="2" id="KW-0808">Transferase</keyword>
<dbReference type="AlphaFoldDB" id="A0A8J6U6Z0"/>